<feature type="domain" description="KOW" evidence="7">
    <location>
        <begin position="139"/>
        <end position="166"/>
    </location>
</feature>
<dbReference type="KEGG" id="soe:110796172"/>
<dbReference type="GO" id="GO:0032784">
    <property type="term" value="P:regulation of DNA-templated transcription elongation"/>
    <property type="evidence" value="ECO:0007669"/>
    <property type="project" value="InterPro"/>
</dbReference>
<feature type="domain" description="KOW" evidence="7">
    <location>
        <begin position="238"/>
        <end position="265"/>
    </location>
</feature>
<keyword evidence="9" id="KW-0648">Protein biosynthesis</keyword>
<dbReference type="InterPro" id="IPR005100">
    <property type="entry name" value="NGN-domain"/>
</dbReference>
<evidence type="ECO:0000256" key="4">
    <source>
        <dbReference type="ARBA" id="ARBA00023242"/>
    </source>
</evidence>
<dbReference type="RefSeq" id="XP_021856898.2">
    <property type="nucleotide sequence ID" value="XM_022001206.2"/>
</dbReference>
<dbReference type="GO" id="GO:0032044">
    <property type="term" value="C:DSIF complex"/>
    <property type="evidence" value="ECO:0007669"/>
    <property type="project" value="TreeGrafter"/>
</dbReference>
<feature type="domain" description="NusG-like N-terminal" evidence="6">
    <location>
        <begin position="45"/>
        <end position="131"/>
    </location>
</feature>
<keyword evidence="9" id="KW-0251">Elongation factor</keyword>
<evidence type="ECO:0000313" key="8">
    <source>
        <dbReference type="Proteomes" id="UP000813463"/>
    </source>
</evidence>
<keyword evidence="3" id="KW-0804">Transcription</keyword>
<dbReference type="GeneID" id="110796172"/>
<evidence type="ECO:0000256" key="3">
    <source>
        <dbReference type="ARBA" id="ARBA00023163"/>
    </source>
</evidence>
<dbReference type="InterPro" id="IPR036735">
    <property type="entry name" value="NGN_dom_sf"/>
</dbReference>
<dbReference type="Gene3D" id="2.30.30.30">
    <property type="match status" value="4"/>
</dbReference>
<comment type="subcellular location">
    <subcellularLocation>
        <location evidence="1">Nucleus</location>
    </subcellularLocation>
</comment>
<keyword evidence="4" id="KW-0539">Nucleus</keyword>
<feature type="domain" description="KOW" evidence="7">
    <location>
        <begin position="403"/>
        <end position="430"/>
    </location>
</feature>
<evidence type="ECO:0000259" key="7">
    <source>
        <dbReference type="SMART" id="SM00739"/>
    </source>
</evidence>
<dbReference type="GO" id="GO:0006368">
    <property type="term" value="P:transcription elongation by RNA polymerase II"/>
    <property type="evidence" value="ECO:0007669"/>
    <property type="project" value="TreeGrafter"/>
</dbReference>
<dbReference type="InterPro" id="IPR039659">
    <property type="entry name" value="SPT5"/>
</dbReference>
<dbReference type="Gene3D" id="3.30.70.940">
    <property type="entry name" value="NusG, N-terminal domain"/>
    <property type="match status" value="1"/>
</dbReference>
<dbReference type="SMART" id="SM00738">
    <property type="entry name" value="NGN"/>
    <property type="match status" value="1"/>
</dbReference>
<accession>A0A9R0K3Z3</accession>
<dbReference type="AlphaFoldDB" id="A0A9R0K3Z3"/>
<dbReference type="Proteomes" id="UP000813463">
    <property type="component" value="Chromosome 2"/>
</dbReference>
<dbReference type="InterPro" id="IPR041976">
    <property type="entry name" value="KOW_Spt5_3"/>
</dbReference>
<sequence length="454" mass="50653">MDVEAMEKMVNERYGSRSSLGYNDEDYEEDITELEQQTLLPSVRDPKLWLVKCLPGREREVAAFLMQKSLDKDSKSHILSAIALDHLKSYIYVESYCEAHVTQACKGMRYVFARNVTMVPLKEMRNVLSVDPLDSKEIHVSRGDWVRLKRSNLKGELAKVVDVDTVKHKVIVKVTPKLSALSLSDKLEGVDYLYKTVALSSVTTEDIQPSIQEVENFRDIGDADVDLGSLFRGKEKGCWMRGDAVVVMKGDLKNMKGFVEYVEGDIVHIRPNEKIPLPMKTVAVLGKDLAKYFEPGIQVKVICGQMEGATGMVVKVDQNKLVILSDESKELITVFSAQVVESNETSENRTKSGIGYSNQDKPQNSSASRPLPNPANSSGKLLPGNRPSSTLGRGTGYNWRRHDSFIGSNVKILHGPYKGYRGCVKGVNGQNVRVELQAQMKVVTGKFTKIILDY</sequence>
<dbReference type="GO" id="GO:0006357">
    <property type="term" value="P:regulation of transcription by RNA polymerase II"/>
    <property type="evidence" value="ECO:0007669"/>
    <property type="project" value="InterPro"/>
</dbReference>
<feature type="compositionally biased region" description="Polar residues" evidence="5">
    <location>
        <begin position="355"/>
        <end position="379"/>
    </location>
</feature>
<dbReference type="InterPro" id="IPR041975">
    <property type="entry name" value="KOW_Spt5_2"/>
</dbReference>
<dbReference type="CDD" id="cd09888">
    <property type="entry name" value="NGN_Euk"/>
    <property type="match status" value="1"/>
</dbReference>
<evidence type="ECO:0000259" key="6">
    <source>
        <dbReference type="SMART" id="SM00738"/>
    </source>
</evidence>
<dbReference type="SMART" id="SM00739">
    <property type="entry name" value="KOW"/>
    <property type="match status" value="4"/>
</dbReference>
<dbReference type="Pfam" id="PF23284">
    <property type="entry name" value="KOW2_Spt5"/>
    <property type="match status" value="1"/>
</dbReference>
<dbReference type="InterPro" id="IPR006645">
    <property type="entry name" value="NGN-like_dom"/>
</dbReference>
<dbReference type="InterPro" id="IPR039385">
    <property type="entry name" value="NGN_Euk"/>
</dbReference>
<feature type="domain" description="KOW" evidence="7">
    <location>
        <begin position="292"/>
        <end position="319"/>
    </location>
</feature>
<reference evidence="9" key="2">
    <citation type="submission" date="2025-08" db="UniProtKB">
        <authorList>
            <consortium name="RefSeq"/>
        </authorList>
    </citation>
    <scope>IDENTIFICATION</scope>
    <source>
        <tissue evidence="9">Leaf</tissue>
    </source>
</reference>
<organism evidence="8 9">
    <name type="scientific">Spinacia oleracea</name>
    <name type="common">Spinach</name>
    <dbReference type="NCBI Taxonomy" id="3562"/>
    <lineage>
        <taxon>Eukaryota</taxon>
        <taxon>Viridiplantae</taxon>
        <taxon>Streptophyta</taxon>
        <taxon>Embryophyta</taxon>
        <taxon>Tracheophyta</taxon>
        <taxon>Spermatophyta</taxon>
        <taxon>Magnoliopsida</taxon>
        <taxon>eudicotyledons</taxon>
        <taxon>Gunneridae</taxon>
        <taxon>Pentapetalae</taxon>
        <taxon>Caryophyllales</taxon>
        <taxon>Chenopodiaceae</taxon>
        <taxon>Chenopodioideae</taxon>
        <taxon>Anserineae</taxon>
        <taxon>Spinacia</taxon>
    </lineage>
</organism>
<evidence type="ECO:0000256" key="1">
    <source>
        <dbReference type="ARBA" id="ARBA00004123"/>
    </source>
</evidence>
<evidence type="ECO:0000256" key="2">
    <source>
        <dbReference type="ARBA" id="ARBA00006956"/>
    </source>
</evidence>
<dbReference type="PANTHER" id="PTHR11125">
    <property type="entry name" value="SUPPRESSOR OF TY 5"/>
    <property type="match status" value="1"/>
</dbReference>
<evidence type="ECO:0000313" key="9">
    <source>
        <dbReference type="RefSeq" id="XP_021856898.2"/>
    </source>
</evidence>
<reference evidence="8" key="1">
    <citation type="journal article" date="2021" name="Nat. Commun.">
        <title>Genomic analyses provide insights into spinach domestication and the genetic basis of agronomic traits.</title>
        <authorList>
            <person name="Cai X."/>
            <person name="Sun X."/>
            <person name="Xu C."/>
            <person name="Sun H."/>
            <person name="Wang X."/>
            <person name="Ge C."/>
            <person name="Zhang Z."/>
            <person name="Wang Q."/>
            <person name="Fei Z."/>
            <person name="Jiao C."/>
            <person name="Wang Q."/>
        </authorList>
    </citation>
    <scope>NUCLEOTIDE SEQUENCE [LARGE SCALE GENOMIC DNA]</scope>
    <source>
        <strain evidence="8">cv. Varoflay</strain>
    </source>
</reference>
<dbReference type="InterPro" id="IPR041978">
    <property type="entry name" value="KOW_Spt5_5"/>
</dbReference>
<protein>
    <submittedName>
        <fullName evidence="9">Transcription elongation factor SPT5 homolog 1</fullName>
    </submittedName>
</protein>
<dbReference type="InterPro" id="IPR005824">
    <property type="entry name" value="KOW"/>
</dbReference>
<comment type="similarity">
    <text evidence="2">Belongs to the SPT5 family.</text>
</comment>
<dbReference type="CDD" id="cd06085">
    <property type="entry name" value="KOW_Spt5_5"/>
    <property type="match status" value="1"/>
</dbReference>
<dbReference type="InterPro" id="IPR008991">
    <property type="entry name" value="Translation_prot_SH3-like_sf"/>
</dbReference>
<dbReference type="CDD" id="cd06083">
    <property type="entry name" value="KOW_Spt5_3"/>
    <property type="match status" value="1"/>
</dbReference>
<dbReference type="Pfam" id="PF03439">
    <property type="entry name" value="Spt5-NGN"/>
    <property type="match status" value="1"/>
</dbReference>
<proteinExistence type="inferred from homology"/>
<keyword evidence="8" id="KW-1185">Reference proteome</keyword>
<dbReference type="Pfam" id="PF23290">
    <property type="entry name" value="KOW5_SPT5"/>
    <property type="match status" value="1"/>
</dbReference>
<dbReference type="GO" id="GO:0003729">
    <property type="term" value="F:mRNA binding"/>
    <property type="evidence" value="ECO:0007669"/>
    <property type="project" value="TreeGrafter"/>
</dbReference>
<dbReference type="PANTHER" id="PTHR11125:SF7">
    <property type="entry name" value="TRANSCRIPTION ELONGATION FACTOR SPT5"/>
    <property type="match status" value="1"/>
</dbReference>
<gene>
    <name evidence="9" type="primary">LOC110796172</name>
</gene>
<dbReference type="Pfam" id="PF23042">
    <property type="entry name" value="KOW1_SPT5"/>
    <property type="match status" value="1"/>
</dbReference>
<name>A0A9R0K3Z3_SPIOL</name>
<dbReference type="InterPro" id="IPR041973">
    <property type="entry name" value="KOW_Spt5_1"/>
</dbReference>
<dbReference type="InterPro" id="IPR014722">
    <property type="entry name" value="Rib_uL2_dom2"/>
</dbReference>
<dbReference type="GO" id="GO:0003746">
    <property type="term" value="F:translation elongation factor activity"/>
    <property type="evidence" value="ECO:0007669"/>
    <property type="project" value="UniProtKB-KW"/>
</dbReference>
<dbReference type="SUPFAM" id="SSF50104">
    <property type="entry name" value="Translation proteins SH3-like domain"/>
    <property type="match status" value="2"/>
</dbReference>
<feature type="region of interest" description="Disordered" evidence="5">
    <location>
        <begin position="342"/>
        <end position="395"/>
    </location>
</feature>
<evidence type="ECO:0000256" key="5">
    <source>
        <dbReference type="SAM" id="MobiDB-lite"/>
    </source>
</evidence>